<protein>
    <submittedName>
        <fullName evidence="1">Uncharacterized protein</fullName>
    </submittedName>
</protein>
<dbReference type="AlphaFoldDB" id="D7GIN3"/>
<dbReference type="KEGG" id="pfr:PFREUD_04200"/>
<sequence>MDCWTASQQLEELSALLKRHPYRQVAFRSVAEAGPTATWSPHFNSMLEFGGLCFNCGRWFSVDREDSTYRLRYDARYCSNACRQAMYRLRVRLRAGHPLSPEKWKSIRSTVTWALDPEPPHVNS</sequence>
<proteinExistence type="predicted"/>
<dbReference type="EMBL" id="FN806773">
    <property type="protein sequence ID" value="CBL55955.1"/>
    <property type="molecule type" value="Genomic_DNA"/>
</dbReference>
<dbReference type="HOGENOM" id="CLU_2001847_0_0_11"/>
<evidence type="ECO:0000313" key="2">
    <source>
        <dbReference type="Proteomes" id="UP000000936"/>
    </source>
</evidence>
<organism evidence="1 2">
    <name type="scientific">Propionibacterium freudenreichii subsp. shermanii (strain ATCC 9614 / DSM 4902 / CIP 103027 / NCIMB 8099 / CIRM-BIA1)</name>
    <dbReference type="NCBI Taxonomy" id="754252"/>
    <lineage>
        <taxon>Bacteria</taxon>
        <taxon>Bacillati</taxon>
        <taxon>Actinomycetota</taxon>
        <taxon>Actinomycetes</taxon>
        <taxon>Propionibacteriales</taxon>
        <taxon>Propionibacteriaceae</taxon>
        <taxon>Propionibacterium</taxon>
    </lineage>
</organism>
<dbReference type="STRING" id="754252.PFREUD_04200"/>
<accession>D7GIN3</accession>
<keyword evidence="2" id="KW-1185">Reference proteome</keyword>
<reference evidence="1 2" key="1">
    <citation type="journal article" date="2010" name="PLoS ONE">
        <title>The complete genome of Propionibacterium freudenreichii CIRM-BIA1, a hardy actinobacterium with food and probiotic applications.</title>
        <authorList>
            <person name="Falentin H."/>
            <person name="Deutsch S.M."/>
            <person name="Jan G."/>
            <person name="Loux V."/>
            <person name="Thierry A."/>
            <person name="Parayre S."/>
            <person name="Maillard M.B."/>
            <person name="Dherbecourt J."/>
            <person name="Cousin F.J."/>
            <person name="Jardin J."/>
            <person name="Siguier P."/>
            <person name="Couloux A."/>
            <person name="Barbe V."/>
            <person name="Vacherie B."/>
            <person name="Wincker P."/>
            <person name="Gibrat J.F."/>
            <person name="Gaillardin C."/>
            <person name="Lortal S."/>
        </authorList>
    </citation>
    <scope>NUCLEOTIDE SEQUENCE [LARGE SCALE GENOMIC DNA]</scope>
    <source>
        <strain evidence="2">ATCC 9614 / DSM 4902 / CIP 103027 / NCIMB 8099 / CIRM-BIA1</strain>
    </source>
</reference>
<name>D7GIN3_PROFC</name>
<evidence type="ECO:0000313" key="1">
    <source>
        <dbReference type="EMBL" id="CBL55955.1"/>
    </source>
</evidence>
<dbReference type="Proteomes" id="UP000000936">
    <property type="component" value="Chromosome"/>
</dbReference>
<gene>
    <name evidence="1" type="ordered locus">PFREUD_04200</name>
</gene>